<organism evidence="1">
    <name type="scientific">uncultured marine virus</name>
    <dbReference type="NCBI Taxonomy" id="186617"/>
    <lineage>
        <taxon>Viruses</taxon>
        <taxon>environmental samples</taxon>
    </lineage>
</organism>
<name>A0A0F7LAJ5_9VIRU</name>
<evidence type="ECO:0000313" key="1">
    <source>
        <dbReference type="EMBL" id="AKH48151.1"/>
    </source>
</evidence>
<reference evidence="1" key="2">
    <citation type="submission" date="2015-03" db="EMBL/GenBank/DDBJ databases">
        <authorList>
            <person name="Chow C.-E.T."/>
            <person name="Winget D.M."/>
            <person name="White R.A.III."/>
            <person name="Hallam S.J."/>
            <person name="Suttle C.A."/>
        </authorList>
    </citation>
    <scope>NUCLEOTIDE SEQUENCE</scope>
    <source>
        <strain evidence="1">Oxic1_6</strain>
    </source>
</reference>
<accession>A0A0F7LAJ5</accession>
<protein>
    <submittedName>
        <fullName evidence="1">Uncharacterized protein</fullName>
    </submittedName>
</protein>
<dbReference type="EMBL" id="KR029601">
    <property type="protein sequence ID" value="AKH48151.1"/>
    <property type="molecule type" value="Genomic_DNA"/>
</dbReference>
<proteinExistence type="predicted"/>
<reference evidence="1" key="1">
    <citation type="journal article" date="2015" name="Front. Microbiol.">
        <title>Combining genomic sequencing methods to explore viral diversity and reveal potential virus-host interactions.</title>
        <authorList>
            <person name="Chow C.E."/>
            <person name="Winget D.M."/>
            <person name="White R.A.III."/>
            <person name="Hallam S.J."/>
            <person name="Suttle C.A."/>
        </authorList>
    </citation>
    <scope>NUCLEOTIDE SEQUENCE</scope>
    <source>
        <strain evidence="1">Oxic1_6</strain>
    </source>
</reference>
<sequence>MTETARGVGHPSGRCAWETSRGSLFARAFLMSSAVLGHGLRVEAASGFGAR</sequence>